<accession>A0AAD7UTR9</accession>
<comment type="caution">
    <text evidence="1">The sequence shown here is derived from an EMBL/GenBank/DDBJ whole genome shotgun (WGS) entry which is preliminary data.</text>
</comment>
<gene>
    <name evidence="1" type="ORF">O0I10_011885</name>
</gene>
<sequence>MCSNSEGASIKDIKGNNAMHSYFNPTSCAWDLRQQSGRKLPHSYIAGVSSEPMPLPLPVPVASVLSEPVHGPSSSDDTIFATATPPTTSTATDTLNDTLNDTLTHTLNDTITYTTTTITTIHPWDLMTHSKWSKLGGAHTKREFKWKKEQLDLLQVFGNASQTMLRLQLQQLLITVGPSPTNYIIIKVASNEKQSKLDTLQQKVDWAIKPVAAEDLHFAVAHTSGEWSSEQVHQLAQEVKQCLQASSSSSEAAVNESFKCNKIAFLNTDNSRRQVLGVALQDAHSAGHKMIGIIQDAFQTTKGINMEETPHITLLKRISNKTQSAQSRNDKVDEVVKDELPNDYDYLGELEIKEVIFGDTGTFMFSIYCALSAISSQSALLQNPLHVNDSPAPAEHFHHSSFLIRADLTELR</sequence>
<keyword evidence="2" id="KW-1185">Reference proteome</keyword>
<dbReference type="Proteomes" id="UP001234581">
    <property type="component" value="Unassembled WGS sequence"/>
</dbReference>
<dbReference type="Gene3D" id="3.90.1140.10">
    <property type="entry name" value="Cyclic phosphodiesterase"/>
    <property type="match status" value="1"/>
</dbReference>
<evidence type="ECO:0000313" key="1">
    <source>
        <dbReference type="EMBL" id="KAJ8652487.1"/>
    </source>
</evidence>
<dbReference type="GeneID" id="83219282"/>
<proteinExistence type="predicted"/>
<evidence type="ECO:0000313" key="2">
    <source>
        <dbReference type="Proteomes" id="UP001234581"/>
    </source>
</evidence>
<protein>
    <submittedName>
        <fullName evidence="1">Uncharacterized protein</fullName>
    </submittedName>
</protein>
<dbReference type="EMBL" id="JARTCD010000103">
    <property type="protein sequence ID" value="KAJ8652487.1"/>
    <property type="molecule type" value="Genomic_DNA"/>
</dbReference>
<dbReference type="RefSeq" id="XP_058337401.1">
    <property type="nucleotide sequence ID" value="XM_058491844.1"/>
</dbReference>
<reference evidence="1 2" key="1">
    <citation type="submission" date="2023-03" db="EMBL/GenBank/DDBJ databases">
        <title>Genome sequence of Lichtheimia ornata CBS 291.66.</title>
        <authorList>
            <person name="Mohabir J.T."/>
            <person name="Shea T.P."/>
            <person name="Kurbessoian T."/>
            <person name="Berby B."/>
            <person name="Fontaine J."/>
            <person name="Livny J."/>
            <person name="Gnirke A."/>
            <person name="Stajich J.E."/>
            <person name="Cuomo C.A."/>
        </authorList>
    </citation>
    <scope>NUCLEOTIDE SEQUENCE [LARGE SCALE GENOMIC DNA]</scope>
    <source>
        <strain evidence="1">CBS 291.66</strain>
    </source>
</reference>
<name>A0AAD7UTR9_9FUNG</name>
<dbReference type="AlphaFoldDB" id="A0AAD7UTR9"/>
<organism evidence="1 2">
    <name type="scientific">Lichtheimia ornata</name>
    <dbReference type="NCBI Taxonomy" id="688661"/>
    <lineage>
        <taxon>Eukaryota</taxon>
        <taxon>Fungi</taxon>
        <taxon>Fungi incertae sedis</taxon>
        <taxon>Mucoromycota</taxon>
        <taxon>Mucoromycotina</taxon>
        <taxon>Mucoromycetes</taxon>
        <taxon>Mucorales</taxon>
        <taxon>Lichtheimiaceae</taxon>
        <taxon>Lichtheimia</taxon>
    </lineage>
</organism>